<organism evidence="2 3">
    <name type="scientific">Sphingobacterium bambusae</name>
    <dbReference type="NCBI Taxonomy" id="662858"/>
    <lineage>
        <taxon>Bacteria</taxon>
        <taxon>Pseudomonadati</taxon>
        <taxon>Bacteroidota</taxon>
        <taxon>Sphingobacteriia</taxon>
        <taxon>Sphingobacteriales</taxon>
        <taxon>Sphingobacteriaceae</taxon>
        <taxon>Sphingobacterium</taxon>
    </lineage>
</organism>
<comment type="caution">
    <text evidence="2">The sequence shown here is derived from an EMBL/GenBank/DDBJ whole genome shotgun (WGS) entry which is preliminary data.</text>
</comment>
<keyword evidence="3" id="KW-1185">Reference proteome</keyword>
<feature type="transmembrane region" description="Helical" evidence="1">
    <location>
        <begin position="12"/>
        <end position="30"/>
    </location>
</feature>
<evidence type="ECO:0000256" key="1">
    <source>
        <dbReference type="SAM" id="Phobius"/>
    </source>
</evidence>
<reference evidence="3" key="1">
    <citation type="journal article" date="2019" name="Int. J. Syst. Evol. Microbiol.">
        <title>The Global Catalogue of Microorganisms (GCM) 10K type strain sequencing project: providing services to taxonomists for standard genome sequencing and annotation.</title>
        <authorList>
            <consortium name="The Broad Institute Genomics Platform"/>
            <consortium name="The Broad Institute Genome Sequencing Center for Infectious Disease"/>
            <person name="Wu L."/>
            <person name="Ma J."/>
        </authorList>
    </citation>
    <scope>NUCLEOTIDE SEQUENCE [LARGE SCALE GENOMIC DNA]</scope>
    <source>
        <strain evidence="3">KCTC 22814</strain>
    </source>
</reference>
<evidence type="ECO:0000313" key="3">
    <source>
        <dbReference type="Proteomes" id="UP001597525"/>
    </source>
</evidence>
<name>A0ABW6BCP5_9SPHI</name>
<dbReference type="RefSeq" id="WP_320182742.1">
    <property type="nucleotide sequence ID" value="NZ_CP138332.1"/>
</dbReference>
<gene>
    <name evidence="2" type="ORF">ACFS7Y_06600</name>
</gene>
<keyword evidence="1" id="KW-0472">Membrane</keyword>
<accession>A0ABW6BCP5</accession>
<evidence type="ECO:0000313" key="2">
    <source>
        <dbReference type="EMBL" id="MFD2967047.1"/>
    </source>
</evidence>
<protein>
    <submittedName>
        <fullName evidence="2">TIGR02117 family protein</fullName>
    </submittedName>
</protein>
<dbReference type="InterPro" id="IPR011727">
    <property type="entry name" value="CHP02117"/>
</dbReference>
<proteinExistence type="predicted"/>
<dbReference type="Pfam" id="PF09601">
    <property type="entry name" value="DUF2459"/>
    <property type="match status" value="1"/>
</dbReference>
<dbReference type="NCBIfam" id="TIGR02117">
    <property type="entry name" value="chp_urease_rgn"/>
    <property type="match status" value="1"/>
</dbReference>
<dbReference type="Proteomes" id="UP001597525">
    <property type="component" value="Unassembled WGS sequence"/>
</dbReference>
<sequence length="232" mass="26234">MLKKKLLKSMAVIGYIILGLLLFVVVYFSGDFILSRIPASRSAMGYAKDGITVYVLSNGVHTDIVLPVRQDSIDWNDIFPYGNTKGQDSLQHWVAIGWGDKGFYLNTPEWKDLKLKTALVAGLGVGETALHVTYYKRMQENQYCRKTMITRAQYSRLVSYVLTSLEKDGQGKPILIETNAQYNNDDAFYEANGAYSLLFSCNTWTNKALKYANMPAGVWTVFDKGILRHYPQ</sequence>
<dbReference type="EMBL" id="JBHUPB010000004">
    <property type="protein sequence ID" value="MFD2967047.1"/>
    <property type="molecule type" value="Genomic_DNA"/>
</dbReference>
<keyword evidence="1" id="KW-1133">Transmembrane helix</keyword>
<keyword evidence="1" id="KW-0812">Transmembrane</keyword>